<evidence type="ECO:0000313" key="2">
    <source>
        <dbReference type="Proteomes" id="UP000051017"/>
    </source>
</evidence>
<protein>
    <submittedName>
        <fullName evidence="1">Uncharacterized protein</fullName>
    </submittedName>
</protein>
<name>A0A0R2QII2_9ACTN</name>
<sequence>MRHFLSARLWAAFAILSAAAIVVLGLFALVSGGSSTPTALPTQHNIELVAVATSLAAQEGWQIASSKTVGNATLTLDDGRVVEILEGTMGEITCTNLADPSACVLLADMLGGGVVWFALVPVDGSTASSQKILTLPPLVDMLNGGSLGVLQNDWIVKLGDGVKRTCNSESDTANLREFITKFSQNSLTMLDLITDEVTEVVCSSN</sequence>
<comment type="caution">
    <text evidence="1">The sequence shown here is derived from an EMBL/GenBank/DDBJ whole genome shotgun (WGS) entry which is preliminary data.</text>
</comment>
<reference evidence="1 2" key="1">
    <citation type="submission" date="2015-10" db="EMBL/GenBank/DDBJ databases">
        <title>Metagenome-Assembled Genomes uncover a global brackish microbiome.</title>
        <authorList>
            <person name="Hugerth L.W."/>
            <person name="Larsson J."/>
            <person name="Alneberg J."/>
            <person name="Lindh M.V."/>
            <person name="Legrand C."/>
            <person name="Pinhassi J."/>
            <person name="Andersson A.F."/>
        </authorList>
    </citation>
    <scope>NUCLEOTIDE SEQUENCE [LARGE SCALE GENOMIC DNA]</scope>
    <source>
        <strain evidence="1">BACL6 MAG-120924-bin43</strain>
    </source>
</reference>
<dbReference type="AlphaFoldDB" id="A0A0R2QII2"/>
<dbReference type="EMBL" id="LIBJ01000150">
    <property type="protein sequence ID" value="KRO47546.1"/>
    <property type="molecule type" value="Genomic_DNA"/>
</dbReference>
<dbReference type="Proteomes" id="UP000051017">
    <property type="component" value="Unassembled WGS sequence"/>
</dbReference>
<gene>
    <name evidence="1" type="ORF">ABR75_04930</name>
</gene>
<accession>A0A0R2QII2</accession>
<organism evidence="1 2">
    <name type="scientific">Acidimicrobiia bacterium BACL6 MAG-120924-bin43</name>
    <dbReference type="NCBI Taxonomy" id="1655583"/>
    <lineage>
        <taxon>Bacteria</taxon>
        <taxon>Bacillati</taxon>
        <taxon>Actinomycetota</taxon>
        <taxon>Acidimicrobiia</taxon>
        <taxon>acIV cluster</taxon>
    </lineage>
</organism>
<proteinExistence type="predicted"/>
<evidence type="ECO:0000313" key="1">
    <source>
        <dbReference type="EMBL" id="KRO47546.1"/>
    </source>
</evidence>